<dbReference type="EMBL" id="JACOOX010000002">
    <property type="protein sequence ID" value="MBC5662194.1"/>
    <property type="molecule type" value="Genomic_DNA"/>
</dbReference>
<sequence>MKKFLIAVAVAILSVLLYLGFFRHPDVSVEKTDGSEAAAEAMMKEIVTSANEKGVTLYINDNKITEAEYQAYFSDRLQLMIPIAAFTDKLDCLVNVYENGTITLAKGDSLVKVYGDSDVVNINGNAIQAIDKPEKKDDIIYVPVNEICEALNYSCNINLETNAAVLKKIAEEEKLPVAYDMREHDRVSLVRDQGIYGTCWAFASLAALESTIRPAENLVFSVDHMAMNNSFNVSPFDGGEYYMSIAYLAAWQGPVLEEDDPYGDNQTVNGLSAVKHLEEAIILKDKNYEAIKSSVYKYGGVETVIYCDMKNATSSSYYYNRNRSSYYYDGDQTPNHDVVIVGWDDNYPKEYFNTEPAGDGAFICKNSWGQDFGDEGFFYISYYDTNIGMNSVVYTKLGNSDNYDKIYQSDLMGEVGTMGFDDRPEAYFANVYTAGKNETLKAVSFYATGPKTTYDVYVVTDFTDVSDLQQRTKVASGEMQYEGYYTINLNEAVPLPDDRKFAVVVHVNTQDSTMPIAIEYNNDEKTANFDIADGEGYISLYGTKWSSAEQENDCNVCLKAFTDVGD</sequence>
<dbReference type="RefSeq" id="WP_186847455.1">
    <property type="nucleotide sequence ID" value="NZ_JACOOX010000002.1"/>
</dbReference>
<dbReference type="GO" id="GO:0008234">
    <property type="term" value="F:cysteine-type peptidase activity"/>
    <property type="evidence" value="ECO:0007669"/>
    <property type="project" value="InterPro"/>
</dbReference>
<comment type="caution">
    <text evidence="3">The sequence shown here is derived from an EMBL/GenBank/DDBJ whole genome shotgun (WGS) entry which is preliminary data.</text>
</comment>
<accession>A0A8I0AN98</accession>
<protein>
    <recommendedName>
        <fullName evidence="2">Peptidase C1A papain C-terminal domain-containing protein</fullName>
    </recommendedName>
</protein>
<organism evidence="3 4">
    <name type="scientific">Coprococcus hominis</name>
    <name type="common">ex Liu et al. 2022</name>
    <dbReference type="NCBI Taxonomy" id="2763039"/>
    <lineage>
        <taxon>Bacteria</taxon>
        <taxon>Bacillati</taxon>
        <taxon>Bacillota</taxon>
        <taxon>Clostridia</taxon>
        <taxon>Lachnospirales</taxon>
        <taxon>Lachnospiraceae</taxon>
        <taxon>Coprococcus</taxon>
    </lineage>
</organism>
<dbReference type="Proteomes" id="UP000615234">
    <property type="component" value="Unassembled WGS sequence"/>
</dbReference>
<dbReference type="PANTHER" id="PTHR12411">
    <property type="entry name" value="CYSTEINE PROTEASE FAMILY C1-RELATED"/>
    <property type="match status" value="1"/>
</dbReference>
<feature type="domain" description="Peptidase C1A papain C-terminal" evidence="2">
    <location>
        <begin position="175"/>
        <end position="396"/>
    </location>
</feature>
<dbReference type="Pfam" id="PF00112">
    <property type="entry name" value="Peptidase_C1"/>
    <property type="match status" value="1"/>
</dbReference>
<dbReference type="InterPro" id="IPR000169">
    <property type="entry name" value="Pept_cys_AS"/>
</dbReference>
<dbReference type="InterPro" id="IPR038765">
    <property type="entry name" value="Papain-like_cys_pep_sf"/>
</dbReference>
<dbReference type="Pfam" id="PF07833">
    <property type="entry name" value="Cu_amine_oxidN1"/>
    <property type="match status" value="1"/>
</dbReference>
<keyword evidence="4" id="KW-1185">Reference proteome</keyword>
<dbReference type="Gene3D" id="3.30.457.10">
    <property type="entry name" value="Copper amine oxidase-like, N-terminal domain"/>
    <property type="match status" value="1"/>
</dbReference>
<dbReference type="AlphaFoldDB" id="A0A8I0AN98"/>
<dbReference type="InterPro" id="IPR013128">
    <property type="entry name" value="Peptidase_C1A"/>
</dbReference>
<gene>
    <name evidence="3" type="ORF">H8S09_04685</name>
</gene>
<dbReference type="CDD" id="cd02619">
    <property type="entry name" value="Peptidase_C1"/>
    <property type="match status" value="1"/>
</dbReference>
<dbReference type="InterPro" id="IPR000668">
    <property type="entry name" value="Peptidase_C1A_C"/>
</dbReference>
<dbReference type="SMART" id="SM00645">
    <property type="entry name" value="Pept_C1"/>
    <property type="match status" value="1"/>
</dbReference>
<reference evidence="3 4" key="1">
    <citation type="submission" date="2020-08" db="EMBL/GenBank/DDBJ databases">
        <title>Genome public.</title>
        <authorList>
            <person name="Liu C."/>
            <person name="Sun Q."/>
        </authorList>
    </citation>
    <scope>NUCLEOTIDE SEQUENCE [LARGE SCALE GENOMIC DNA]</scope>
    <source>
        <strain evidence="3 4">NSJ-10</strain>
    </source>
</reference>
<evidence type="ECO:0000313" key="4">
    <source>
        <dbReference type="Proteomes" id="UP000615234"/>
    </source>
</evidence>
<proteinExistence type="inferred from homology"/>
<dbReference type="Gene3D" id="3.90.70.10">
    <property type="entry name" value="Cysteine proteinases"/>
    <property type="match status" value="1"/>
</dbReference>
<comment type="similarity">
    <text evidence="1">Belongs to the peptidase C1 family.</text>
</comment>
<dbReference type="InterPro" id="IPR040528">
    <property type="entry name" value="Lectin-like"/>
</dbReference>
<dbReference type="PROSITE" id="PS00139">
    <property type="entry name" value="THIOL_PROTEASE_CYS"/>
    <property type="match status" value="1"/>
</dbReference>
<dbReference type="InterPro" id="IPR012854">
    <property type="entry name" value="Cu_amine_oxidase-like_N"/>
</dbReference>
<evidence type="ECO:0000256" key="1">
    <source>
        <dbReference type="ARBA" id="ARBA00008455"/>
    </source>
</evidence>
<dbReference type="SUPFAM" id="SSF54001">
    <property type="entry name" value="Cysteine proteinases"/>
    <property type="match status" value="1"/>
</dbReference>
<dbReference type="GO" id="GO:0006508">
    <property type="term" value="P:proteolysis"/>
    <property type="evidence" value="ECO:0007669"/>
    <property type="project" value="InterPro"/>
</dbReference>
<name>A0A8I0AN98_9FIRM</name>
<dbReference type="InterPro" id="IPR036582">
    <property type="entry name" value="Mao_N_sf"/>
</dbReference>
<evidence type="ECO:0000313" key="3">
    <source>
        <dbReference type="EMBL" id="MBC5662194.1"/>
    </source>
</evidence>
<dbReference type="SUPFAM" id="SSF55383">
    <property type="entry name" value="Copper amine oxidase, domain N"/>
    <property type="match status" value="1"/>
</dbReference>
<dbReference type="Pfam" id="PF18560">
    <property type="entry name" value="Lectin_like"/>
    <property type="match status" value="1"/>
</dbReference>
<evidence type="ECO:0000259" key="2">
    <source>
        <dbReference type="SMART" id="SM00645"/>
    </source>
</evidence>